<accession>A0ABR4AC97</accession>
<feature type="transmembrane region" description="Helical" evidence="7">
    <location>
        <begin position="308"/>
        <end position="329"/>
    </location>
</feature>
<feature type="transmembrane region" description="Helical" evidence="7">
    <location>
        <begin position="187"/>
        <end position="208"/>
    </location>
</feature>
<dbReference type="SUPFAM" id="SSF160240">
    <property type="entry name" value="Cation efflux protein cytoplasmic domain-like"/>
    <property type="match status" value="1"/>
</dbReference>
<comment type="subcellular location">
    <subcellularLocation>
        <location evidence="1">Membrane</location>
        <topology evidence="1">Multi-pass membrane protein</topology>
    </subcellularLocation>
</comment>
<name>A0ABR4AC97_9LECA</name>
<dbReference type="InterPro" id="IPR058533">
    <property type="entry name" value="Cation_efflux_TM"/>
</dbReference>
<keyword evidence="2" id="KW-0813">Transport</keyword>
<feature type="compositionally biased region" description="Polar residues" evidence="6">
    <location>
        <begin position="1"/>
        <end position="15"/>
    </location>
</feature>
<evidence type="ECO:0000256" key="3">
    <source>
        <dbReference type="ARBA" id="ARBA00022692"/>
    </source>
</evidence>
<feature type="transmembrane region" description="Helical" evidence="7">
    <location>
        <begin position="159"/>
        <end position="181"/>
    </location>
</feature>
<dbReference type="PANTHER" id="PTHR43840:SF11">
    <property type="entry name" value="CATION DIFFUSION FACILITATOR 10"/>
    <property type="match status" value="1"/>
</dbReference>
<gene>
    <name evidence="9" type="ORF">N7G274_003776</name>
</gene>
<feature type="domain" description="Cation efflux protein transmembrane" evidence="8">
    <location>
        <begin position="163"/>
        <end position="356"/>
    </location>
</feature>
<evidence type="ECO:0000259" key="8">
    <source>
        <dbReference type="Pfam" id="PF01545"/>
    </source>
</evidence>
<evidence type="ECO:0000256" key="4">
    <source>
        <dbReference type="ARBA" id="ARBA00022989"/>
    </source>
</evidence>
<organism evidence="9 10">
    <name type="scientific">Stereocaulon virgatum</name>
    <dbReference type="NCBI Taxonomy" id="373712"/>
    <lineage>
        <taxon>Eukaryota</taxon>
        <taxon>Fungi</taxon>
        <taxon>Dikarya</taxon>
        <taxon>Ascomycota</taxon>
        <taxon>Pezizomycotina</taxon>
        <taxon>Lecanoromycetes</taxon>
        <taxon>OSLEUM clade</taxon>
        <taxon>Lecanoromycetidae</taxon>
        <taxon>Lecanorales</taxon>
        <taxon>Lecanorineae</taxon>
        <taxon>Stereocaulaceae</taxon>
        <taxon>Stereocaulon</taxon>
    </lineage>
</organism>
<evidence type="ECO:0000256" key="2">
    <source>
        <dbReference type="ARBA" id="ARBA00022448"/>
    </source>
</evidence>
<dbReference type="InterPro" id="IPR002524">
    <property type="entry name" value="Cation_efflux"/>
</dbReference>
<dbReference type="EMBL" id="JBEFKJ010000011">
    <property type="protein sequence ID" value="KAL2043469.1"/>
    <property type="molecule type" value="Genomic_DNA"/>
</dbReference>
<evidence type="ECO:0000256" key="1">
    <source>
        <dbReference type="ARBA" id="ARBA00004141"/>
    </source>
</evidence>
<evidence type="ECO:0000256" key="6">
    <source>
        <dbReference type="SAM" id="MobiDB-lite"/>
    </source>
</evidence>
<dbReference type="InterPro" id="IPR027469">
    <property type="entry name" value="Cation_efflux_TMD_sf"/>
</dbReference>
<evidence type="ECO:0000313" key="9">
    <source>
        <dbReference type="EMBL" id="KAL2043469.1"/>
    </source>
</evidence>
<feature type="transmembrane region" description="Helical" evidence="7">
    <location>
        <begin position="269"/>
        <end position="287"/>
    </location>
</feature>
<reference evidence="9 10" key="1">
    <citation type="submission" date="2024-09" db="EMBL/GenBank/DDBJ databases">
        <title>Rethinking Asexuality: The Enigmatic Case of Functional Sexual Genes in Lepraria (Stereocaulaceae).</title>
        <authorList>
            <person name="Doellman M."/>
            <person name="Sun Y."/>
            <person name="Barcenas-Pena A."/>
            <person name="Lumbsch H.T."/>
            <person name="Grewe F."/>
        </authorList>
    </citation>
    <scope>NUCLEOTIDE SEQUENCE [LARGE SCALE GENOMIC DNA]</scope>
    <source>
        <strain evidence="9 10">Mercado 3170</strain>
    </source>
</reference>
<dbReference type="Proteomes" id="UP001590950">
    <property type="component" value="Unassembled WGS sequence"/>
</dbReference>
<protein>
    <recommendedName>
        <fullName evidence="8">Cation efflux protein transmembrane domain-containing protein</fullName>
    </recommendedName>
</protein>
<keyword evidence="3 7" id="KW-0812">Transmembrane</keyword>
<keyword evidence="5 7" id="KW-0472">Membrane</keyword>
<dbReference type="NCBIfam" id="TIGR01297">
    <property type="entry name" value="CDF"/>
    <property type="match status" value="1"/>
</dbReference>
<dbReference type="InterPro" id="IPR036837">
    <property type="entry name" value="Cation_efflux_CTD_sf"/>
</dbReference>
<keyword evidence="10" id="KW-1185">Reference proteome</keyword>
<sequence>MVGRPQSNGGYNGNTIYKPDDLESAISGTRRKPRYQDDANFAVYNDFHIELKRKLKEGVDRDEFEKHRKSQADLKEIKNKEIKKFYEAQNERLNDWLAVDTLVSSMAEDVLDSMNPQDEDGDGVAEVGGALKNTDGDIDPLLPEDERERRRAGEKRAKWAININVIANIILLIAKICAAFFSSSLSLIASLVDSALDLLCTLIVWTTNKLVAWKIRRLQHKFPVGRRRLEPLGILVFSIIMIVSFLQILQESVTKLLPGGPREAATLPPIAIGALAATVGIKGFIWIGCAKVKTTQVQALAQDCKTDVVFNTLSLLFPLLGHTFSLWWLDPVGAALLSLFIIYDWAETCFENVTRLTGSAVDNRILQKVTYVAWRFAPVVDAYKTITAYHAGDGVWVEMDIMLGEDTKLSRAHDVAETLQYCLEGLGEVDRAFVTVDYTSQGPTGHAVG</sequence>
<proteinExistence type="predicted"/>
<dbReference type="Pfam" id="PF01545">
    <property type="entry name" value="Cation_efflux"/>
    <property type="match status" value="1"/>
</dbReference>
<dbReference type="PANTHER" id="PTHR43840">
    <property type="entry name" value="MITOCHONDRIAL METAL TRANSPORTER 1-RELATED"/>
    <property type="match status" value="1"/>
</dbReference>
<dbReference type="Gene3D" id="3.30.70.1350">
    <property type="entry name" value="Cation efflux protein, cytoplasmic domain"/>
    <property type="match status" value="1"/>
</dbReference>
<feature type="region of interest" description="Disordered" evidence="6">
    <location>
        <begin position="114"/>
        <end position="147"/>
    </location>
</feature>
<keyword evidence="4 7" id="KW-1133">Transmembrane helix</keyword>
<evidence type="ECO:0000256" key="5">
    <source>
        <dbReference type="ARBA" id="ARBA00023136"/>
    </source>
</evidence>
<comment type="caution">
    <text evidence="9">The sequence shown here is derived from an EMBL/GenBank/DDBJ whole genome shotgun (WGS) entry which is preliminary data.</text>
</comment>
<dbReference type="InterPro" id="IPR050291">
    <property type="entry name" value="CDF_Transporter"/>
</dbReference>
<evidence type="ECO:0000313" key="10">
    <source>
        <dbReference type="Proteomes" id="UP001590950"/>
    </source>
</evidence>
<dbReference type="SUPFAM" id="SSF161111">
    <property type="entry name" value="Cation efflux protein transmembrane domain-like"/>
    <property type="match status" value="1"/>
</dbReference>
<feature type="region of interest" description="Disordered" evidence="6">
    <location>
        <begin position="1"/>
        <end position="20"/>
    </location>
</feature>
<dbReference type="Gene3D" id="1.20.1510.10">
    <property type="entry name" value="Cation efflux protein transmembrane domain"/>
    <property type="match status" value="1"/>
</dbReference>
<evidence type="ECO:0000256" key="7">
    <source>
        <dbReference type="SAM" id="Phobius"/>
    </source>
</evidence>
<feature type="transmembrane region" description="Helical" evidence="7">
    <location>
        <begin position="229"/>
        <end position="249"/>
    </location>
</feature>